<keyword evidence="9" id="KW-1185">Reference proteome</keyword>
<sequence length="356" mass="35696">MPAALAGAASCLVCGSPDPAVRTPARAADAGSEQDAEHCDRCGSPWWPAAAVDSTTRDGLVTDGPITGVSPAGLGARVAAVLIDLVVPLALATVAVWLLVGGRLAGVAVALAAALVLVAVAVVLLMTGRSPGRVVLGLRTVDDLTGAPLGLPGRRLPGGRTHPLTVDVRHGHDPARGLPSRTGPTTGPVVSPDSPTDVGPDRLLQPVIDVSVPPSRAAEASASLDGPVGRRSAGVVGADDPDDGAAPGVGVVLENGERHDVQRVLFVGRNPVDPNPGPGRGLLALPDLSRRVAKTHLMLEWTGTVLWVTDLESGGGTAIVLPDGSRVPLAPGVRFAAGIGSVLAVGGRTLRVVPGV</sequence>
<feature type="transmembrane region" description="Helical" evidence="6">
    <location>
        <begin position="107"/>
        <end position="126"/>
    </location>
</feature>
<dbReference type="InterPro" id="IPR008984">
    <property type="entry name" value="SMAD_FHA_dom_sf"/>
</dbReference>
<protein>
    <recommendedName>
        <fullName evidence="7">RDD domain-containing protein</fullName>
    </recommendedName>
</protein>
<dbReference type="Gene3D" id="2.60.200.20">
    <property type="match status" value="1"/>
</dbReference>
<evidence type="ECO:0000313" key="8">
    <source>
        <dbReference type="EMBL" id="MBA8793642.1"/>
    </source>
</evidence>
<dbReference type="AlphaFoldDB" id="A0A7W3IR00"/>
<dbReference type="InterPro" id="IPR010432">
    <property type="entry name" value="RDD"/>
</dbReference>
<feature type="transmembrane region" description="Helical" evidence="6">
    <location>
        <begin position="78"/>
        <end position="100"/>
    </location>
</feature>
<dbReference type="EMBL" id="JACGWT010000002">
    <property type="protein sequence ID" value="MBA8793642.1"/>
    <property type="molecule type" value="Genomic_DNA"/>
</dbReference>
<dbReference type="Pfam" id="PF06271">
    <property type="entry name" value="RDD"/>
    <property type="match status" value="1"/>
</dbReference>
<dbReference type="Proteomes" id="UP000523079">
    <property type="component" value="Unassembled WGS sequence"/>
</dbReference>
<evidence type="ECO:0000313" key="9">
    <source>
        <dbReference type="Proteomes" id="UP000523079"/>
    </source>
</evidence>
<gene>
    <name evidence="8" type="ORF">FHX74_001247</name>
</gene>
<evidence type="ECO:0000256" key="2">
    <source>
        <dbReference type="ARBA" id="ARBA00022692"/>
    </source>
</evidence>
<evidence type="ECO:0000256" key="3">
    <source>
        <dbReference type="ARBA" id="ARBA00022989"/>
    </source>
</evidence>
<proteinExistence type="predicted"/>
<dbReference type="GO" id="GO:0016020">
    <property type="term" value="C:membrane"/>
    <property type="evidence" value="ECO:0007669"/>
    <property type="project" value="UniProtKB-SubCell"/>
</dbReference>
<evidence type="ECO:0000256" key="5">
    <source>
        <dbReference type="SAM" id="MobiDB-lite"/>
    </source>
</evidence>
<accession>A0A7W3IR00</accession>
<feature type="region of interest" description="Disordered" evidence="5">
    <location>
        <begin position="169"/>
        <end position="200"/>
    </location>
</feature>
<name>A0A7W3IR00_9ACTN</name>
<feature type="domain" description="RDD" evidence="7">
    <location>
        <begin position="72"/>
        <end position="151"/>
    </location>
</feature>
<comment type="subcellular location">
    <subcellularLocation>
        <location evidence="1">Membrane</location>
        <topology evidence="1">Multi-pass membrane protein</topology>
    </subcellularLocation>
</comment>
<reference evidence="8 9" key="1">
    <citation type="submission" date="2020-07" db="EMBL/GenBank/DDBJ databases">
        <title>Sequencing the genomes of 1000 actinobacteria strains.</title>
        <authorList>
            <person name="Klenk H.-P."/>
        </authorList>
    </citation>
    <scope>NUCLEOTIDE SEQUENCE [LARGE SCALE GENOMIC DNA]</scope>
    <source>
        <strain evidence="8 9">DSM 100723</strain>
    </source>
</reference>
<organism evidence="8 9">
    <name type="scientific">Microlunatus kandeliicorticis</name>
    <dbReference type="NCBI Taxonomy" id="1759536"/>
    <lineage>
        <taxon>Bacteria</taxon>
        <taxon>Bacillati</taxon>
        <taxon>Actinomycetota</taxon>
        <taxon>Actinomycetes</taxon>
        <taxon>Propionibacteriales</taxon>
        <taxon>Propionibacteriaceae</taxon>
        <taxon>Microlunatus</taxon>
    </lineage>
</organism>
<evidence type="ECO:0000256" key="1">
    <source>
        <dbReference type="ARBA" id="ARBA00004141"/>
    </source>
</evidence>
<evidence type="ECO:0000256" key="4">
    <source>
        <dbReference type="ARBA" id="ARBA00023136"/>
    </source>
</evidence>
<dbReference type="SUPFAM" id="SSF49879">
    <property type="entry name" value="SMAD/FHA domain"/>
    <property type="match status" value="1"/>
</dbReference>
<evidence type="ECO:0000256" key="6">
    <source>
        <dbReference type="SAM" id="Phobius"/>
    </source>
</evidence>
<keyword evidence="2 6" id="KW-0812">Transmembrane</keyword>
<dbReference type="RefSeq" id="WP_182559234.1">
    <property type="nucleotide sequence ID" value="NZ_JACGWT010000002.1"/>
</dbReference>
<keyword evidence="4 6" id="KW-0472">Membrane</keyword>
<comment type="caution">
    <text evidence="8">The sequence shown here is derived from an EMBL/GenBank/DDBJ whole genome shotgun (WGS) entry which is preliminary data.</text>
</comment>
<evidence type="ECO:0000259" key="7">
    <source>
        <dbReference type="Pfam" id="PF06271"/>
    </source>
</evidence>
<keyword evidence="3 6" id="KW-1133">Transmembrane helix</keyword>